<gene>
    <name evidence="2" type="ORF">AT55_01801</name>
</gene>
<evidence type="ECO:0000313" key="3">
    <source>
        <dbReference type="Proteomes" id="UP000032278"/>
    </source>
</evidence>
<proteinExistence type="predicted"/>
<dbReference type="AlphaFoldDB" id="A0AAW3GJ35"/>
<accession>A0AAW3GJ35</accession>
<comment type="caution">
    <text evidence="2">The sequence shown here is derived from an EMBL/GenBank/DDBJ whole genome shotgun (WGS) entry which is preliminary data.</text>
</comment>
<dbReference type="PANTHER" id="PTHR30547">
    <property type="entry name" value="UNCHARACTERIZED PROTEIN YHCG-RELATED"/>
    <property type="match status" value="1"/>
</dbReference>
<sequence length="159" mass="19483">MVKTFWNIGKRIVYEVNHKSGMDCEQELLEIFSKQLIKDFGERFTTENLKNTKHFYLSFPDDNVLSDELSWRHYRILMSVYDEKARNFYLNEAIEYKLSTRQLSIRIDDLFYEKMLFHQNREEGLKEMKPSEIYEYILCKKYELEFLKFEANEDFYEAD</sequence>
<feature type="domain" description="YhcG N-terminal" evidence="1">
    <location>
        <begin position="1"/>
        <end position="114"/>
    </location>
</feature>
<dbReference type="EMBL" id="JAUE01000080">
    <property type="protein sequence ID" value="KIS15426.1"/>
    <property type="molecule type" value="Genomic_DNA"/>
</dbReference>
<organism evidence="2 3">
    <name type="scientific">Streptococcus equi subsp. zooepidemicus Sz4is</name>
    <dbReference type="NCBI Taxonomy" id="1381082"/>
    <lineage>
        <taxon>Bacteria</taxon>
        <taxon>Bacillati</taxon>
        <taxon>Bacillota</taxon>
        <taxon>Bacilli</taxon>
        <taxon>Lactobacillales</taxon>
        <taxon>Streptococcaceae</taxon>
        <taxon>Streptococcus</taxon>
    </lineage>
</organism>
<evidence type="ECO:0000313" key="2">
    <source>
        <dbReference type="EMBL" id="KIS15426.1"/>
    </source>
</evidence>
<dbReference type="Proteomes" id="UP000032278">
    <property type="component" value="Unassembled WGS sequence"/>
</dbReference>
<dbReference type="InterPro" id="IPR041527">
    <property type="entry name" value="YhcG_N"/>
</dbReference>
<dbReference type="Pfam" id="PF17761">
    <property type="entry name" value="DUF1016_N"/>
    <property type="match status" value="1"/>
</dbReference>
<evidence type="ECO:0000259" key="1">
    <source>
        <dbReference type="Pfam" id="PF17761"/>
    </source>
</evidence>
<dbReference type="InterPro" id="IPR053148">
    <property type="entry name" value="PD-DEXK-like_domain"/>
</dbReference>
<dbReference type="PANTHER" id="PTHR30547:SF5">
    <property type="entry name" value="NUCLEASE YHCG-RELATED"/>
    <property type="match status" value="1"/>
</dbReference>
<reference evidence="2 3" key="1">
    <citation type="submission" date="2013-11" db="EMBL/GenBank/DDBJ databases">
        <authorList>
            <person name="da Piedade I."/>
            <person name="Tang M.H.E."/>
            <person name="Bojesen A.M."/>
        </authorList>
    </citation>
    <scope>NUCLEOTIDE SEQUENCE [LARGE SCALE GENOMIC DNA]</scope>
    <source>
        <strain evidence="2 3">Sz4is</strain>
    </source>
</reference>
<protein>
    <recommendedName>
        <fullName evidence="1">YhcG N-terminal domain-containing protein</fullName>
    </recommendedName>
</protein>
<name>A0AAW3GJ35_STRSZ</name>